<proteinExistence type="predicted"/>
<keyword evidence="3" id="KW-1185">Reference proteome</keyword>
<dbReference type="PANTHER" id="PTHR22642:SF2">
    <property type="entry name" value="PROTEIN LONG AFTER FAR-RED 3"/>
    <property type="match status" value="1"/>
</dbReference>
<dbReference type="InterPro" id="IPR013108">
    <property type="entry name" value="Amidohydro_3"/>
</dbReference>
<evidence type="ECO:0000313" key="3">
    <source>
        <dbReference type="Proteomes" id="UP001494902"/>
    </source>
</evidence>
<dbReference type="SUPFAM" id="SSF51556">
    <property type="entry name" value="Metallo-dependent hydrolases"/>
    <property type="match status" value="1"/>
</dbReference>
<dbReference type="RefSeq" id="WP_349300839.1">
    <property type="nucleotide sequence ID" value="NZ_JBEDNQ010000011.1"/>
</dbReference>
<dbReference type="InterPro" id="IPR011059">
    <property type="entry name" value="Metal-dep_hydrolase_composite"/>
</dbReference>
<evidence type="ECO:0000313" key="2">
    <source>
        <dbReference type="EMBL" id="MEQ3553781.1"/>
    </source>
</evidence>
<protein>
    <submittedName>
        <fullName evidence="2">Amidohydrolase family protein</fullName>
    </submittedName>
</protein>
<dbReference type="Gene3D" id="3.20.20.140">
    <property type="entry name" value="Metal-dependent hydrolases"/>
    <property type="match status" value="1"/>
</dbReference>
<dbReference type="EMBL" id="JBEDNQ010000011">
    <property type="protein sequence ID" value="MEQ3553781.1"/>
    <property type="molecule type" value="Genomic_DNA"/>
</dbReference>
<evidence type="ECO:0000259" key="1">
    <source>
        <dbReference type="Pfam" id="PF07969"/>
    </source>
</evidence>
<accession>A0ABV1KH54</accession>
<sequence>MTDLLLRDVRPVGGASPASPAEPVDVLVRAGRIVAVGAALHVEGAPEVVEAGGRALLPGLWDHHVHAQQWALARRRLDVSGTGSAAECTQRVADRLVTAPPAPGEVLVGFGYRDALWPDAAHRDLLDRVSGDVPVVLIAGDLHQGWLNGAALEKFGHRGHPTGRIRESEFFAVTVALSDVPSQTLDAFVADAVAAASARGVVGIVDFEAPWSLPDWRRRVEGGTTGVRVEASVWPEHLDDGVATGLRTGDPVPGTGGLVTAGPLKVITDGSLNTRTAYCYDPYPVVGEAPAHPCGMLLVPPGEVVPLLERAHAAGLEAALHAIGDHANTLVLDAFAATGARGRVEHAQLLAGDDVPRFAALGLIASVQPEHALDDRDVADRLWAGRTGRSFAYAALHDAGARLALGSDAPVAPLDPWIALAAAVHRTADDRDRWHPEQELDRSVALAASYGVVAGSTPAVEPGARADLVLADADPLTCDPAALRAMPVAGTLVGGRWTHRAGI</sequence>
<reference evidence="2 3" key="1">
    <citation type="submission" date="2024-03" db="EMBL/GenBank/DDBJ databases">
        <title>Draft genome sequence of Pseudonocardia nematodicida JCM 31783.</title>
        <authorList>
            <person name="Butdee W."/>
            <person name="Duangmal K."/>
        </authorList>
    </citation>
    <scope>NUCLEOTIDE SEQUENCE [LARGE SCALE GENOMIC DNA]</scope>
    <source>
        <strain evidence="2 3">JCM 31783</strain>
    </source>
</reference>
<dbReference type="Gene3D" id="3.10.310.70">
    <property type="match status" value="1"/>
</dbReference>
<dbReference type="InterPro" id="IPR032466">
    <property type="entry name" value="Metal_Hydrolase"/>
</dbReference>
<dbReference type="PANTHER" id="PTHR22642">
    <property type="entry name" value="IMIDAZOLONEPROPIONASE"/>
    <property type="match status" value="1"/>
</dbReference>
<dbReference type="Pfam" id="PF07969">
    <property type="entry name" value="Amidohydro_3"/>
    <property type="match status" value="1"/>
</dbReference>
<dbReference type="Proteomes" id="UP001494902">
    <property type="component" value="Unassembled WGS sequence"/>
</dbReference>
<comment type="caution">
    <text evidence="2">The sequence shown here is derived from an EMBL/GenBank/DDBJ whole genome shotgun (WGS) entry which is preliminary data.</text>
</comment>
<gene>
    <name evidence="2" type="ORF">WIS52_25180</name>
</gene>
<dbReference type="SUPFAM" id="SSF51338">
    <property type="entry name" value="Composite domain of metallo-dependent hydrolases"/>
    <property type="match status" value="1"/>
</dbReference>
<name>A0ABV1KH54_9PSEU</name>
<organism evidence="2 3">
    <name type="scientific">Pseudonocardia nematodicida</name>
    <dbReference type="NCBI Taxonomy" id="1206997"/>
    <lineage>
        <taxon>Bacteria</taxon>
        <taxon>Bacillati</taxon>
        <taxon>Actinomycetota</taxon>
        <taxon>Actinomycetes</taxon>
        <taxon>Pseudonocardiales</taxon>
        <taxon>Pseudonocardiaceae</taxon>
        <taxon>Pseudonocardia</taxon>
    </lineage>
</organism>
<feature type="domain" description="Amidohydrolase 3" evidence="1">
    <location>
        <begin position="47"/>
        <end position="497"/>
    </location>
</feature>
<dbReference type="Gene3D" id="2.30.40.10">
    <property type="entry name" value="Urease, subunit C, domain 1"/>
    <property type="match status" value="1"/>
</dbReference>